<dbReference type="Proteomes" id="UP001152872">
    <property type="component" value="Unassembled WGS sequence"/>
</dbReference>
<dbReference type="EMBL" id="VBTY01000368">
    <property type="protein sequence ID" value="MDG3497436.1"/>
    <property type="molecule type" value="Genomic_DNA"/>
</dbReference>
<organism evidence="2 3">
    <name type="scientific">Pseudanabaena catenata USMAC16</name>
    <dbReference type="NCBI Taxonomy" id="1855837"/>
    <lineage>
        <taxon>Bacteria</taxon>
        <taxon>Bacillati</taxon>
        <taxon>Cyanobacteriota</taxon>
        <taxon>Cyanophyceae</taxon>
        <taxon>Pseudanabaenales</taxon>
        <taxon>Pseudanabaenaceae</taxon>
        <taxon>Pseudanabaena</taxon>
    </lineage>
</organism>
<protein>
    <submittedName>
        <fullName evidence="2">Uncharacterized protein</fullName>
    </submittedName>
</protein>
<keyword evidence="3" id="KW-1185">Reference proteome</keyword>
<feature type="compositionally biased region" description="Basic residues" evidence="1">
    <location>
        <begin position="16"/>
        <end position="27"/>
    </location>
</feature>
<feature type="region of interest" description="Disordered" evidence="1">
    <location>
        <begin position="1"/>
        <end position="27"/>
    </location>
</feature>
<dbReference type="AlphaFoldDB" id="A0A9X4MB80"/>
<sequence>MSEHRLNEITIERPRGGMRRSSRRLKGERKRLDRLTLEASEDGLLSPYLIKVRQKTKYFSDHLAPLQRFLRSHVGQPWNLVYSELCDRLDQRTVTGQHVFTHLWQYVERYVEIIDGNPCHKPYQPRYLGDRCFSGRDNEFYVHPETGLLCEVKRSKKIK</sequence>
<accession>A0A9X4MB80</accession>
<feature type="compositionally biased region" description="Basic and acidic residues" evidence="1">
    <location>
        <begin position="1"/>
        <end position="15"/>
    </location>
</feature>
<name>A0A9X4MB80_9CYAN</name>
<proteinExistence type="predicted"/>
<gene>
    <name evidence="2" type="ORF">FEV09_23195</name>
</gene>
<evidence type="ECO:0000313" key="2">
    <source>
        <dbReference type="EMBL" id="MDG3497436.1"/>
    </source>
</evidence>
<reference evidence="2" key="1">
    <citation type="submission" date="2019-05" db="EMBL/GenBank/DDBJ databases">
        <title>Whole genome sequencing of Pseudanabaena catenata USMAC16.</title>
        <authorList>
            <person name="Khan Z."/>
            <person name="Omar W.M."/>
            <person name="Convey P."/>
            <person name="Merican F."/>
            <person name="Najimudin N."/>
        </authorList>
    </citation>
    <scope>NUCLEOTIDE SEQUENCE</scope>
    <source>
        <strain evidence="2">USMAC16</strain>
    </source>
</reference>
<comment type="caution">
    <text evidence="2">The sequence shown here is derived from an EMBL/GenBank/DDBJ whole genome shotgun (WGS) entry which is preliminary data.</text>
</comment>
<evidence type="ECO:0000313" key="3">
    <source>
        <dbReference type="Proteomes" id="UP001152872"/>
    </source>
</evidence>
<dbReference type="RefSeq" id="WP_009629671.1">
    <property type="nucleotide sequence ID" value="NZ_VBTY01000368.1"/>
</dbReference>
<evidence type="ECO:0000256" key="1">
    <source>
        <dbReference type="SAM" id="MobiDB-lite"/>
    </source>
</evidence>